<feature type="region of interest" description="Disordered" evidence="1">
    <location>
        <begin position="414"/>
        <end position="440"/>
    </location>
</feature>
<feature type="compositionally biased region" description="Polar residues" evidence="1">
    <location>
        <begin position="417"/>
        <end position="440"/>
    </location>
</feature>
<reference evidence="4 5" key="1">
    <citation type="journal article" date="2005" name="Genome Res.">
        <title>Comparative and functional genomic analyses of the pathogenicity of phytopathogen Xanthomonas campestris pv. campestris.</title>
        <authorList>
            <person name="Qian W."/>
            <person name="Jia Y."/>
            <person name="Ren S.X."/>
            <person name="He Y.Q."/>
            <person name="Feng J.X."/>
            <person name="Lu L.F."/>
            <person name="Sun Q."/>
            <person name="Ying G."/>
            <person name="Tang D.J."/>
            <person name="Tang H."/>
            <person name="Wu W."/>
            <person name="Hao P."/>
            <person name="Wang L."/>
            <person name="Jiang B.L."/>
            <person name="Zeng S."/>
            <person name="Gu W.Y."/>
            <person name="Lu G."/>
            <person name="Rong L."/>
            <person name="Tian Y."/>
            <person name="Yao Z."/>
            <person name="Fu G."/>
            <person name="Chen B."/>
            <person name="Fang R."/>
            <person name="Qiang B."/>
            <person name="Chen Z."/>
            <person name="Zhao G.P."/>
            <person name="Tang J.L."/>
            <person name="He C."/>
        </authorList>
    </citation>
    <scope>NUCLEOTIDE SEQUENCE [LARGE SCALE GENOMIC DNA]</scope>
    <source>
        <strain evidence="4 5">8004</strain>
    </source>
</reference>
<dbReference type="Pfam" id="PF05707">
    <property type="entry name" value="Zot"/>
    <property type="match status" value="1"/>
</dbReference>
<feature type="domain" description="Zona occludens toxin N-terminal" evidence="3">
    <location>
        <begin position="1"/>
        <end position="199"/>
    </location>
</feature>
<gene>
    <name evidence="4" type="ordered locus">XC_2117</name>
</gene>
<protein>
    <submittedName>
        <fullName evidence="4">PI protein</fullName>
    </submittedName>
</protein>
<dbReference type="EMBL" id="CP000050">
    <property type="protein sequence ID" value="AAY49173.1"/>
    <property type="molecule type" value="Genomic_DNA"/>
</dbReference>
<evidence type="ECO:0000313" key="5">
    <source>
        <dbReference type="Proteomes" id="UP000000420"/>
    </source>
</evidence>
<dbReference type="Gene3D" id="3.40.50.300">
    <property type="entry name" value="P-loop containing nucleotide triphosphate hydrolases"/>
    <property type="match status" value="1"/>
</dbReference>
<sequence>MLVFNEGVPRAGKSYDAVKNHILPALKKGRRVFARLNGLRFDRIAKHLGIPESDVQQLLVLVDTKDVAKLFACTQDDSGKWCIPDEFKDALVVIDEVHEFYVNERKPLAPAVENFWALLGQNGGDAVIMTQWINRLHSAVKARIEKKNTFQKMTAIGMKGRYRVTYFHTTSPGKFEKVGGQTLKYDPSIFPLYDGYAPGAENTEVYEEGGKNVWAAMAVRAVIFIVVGGVGIYFFVHYFTKDRSDPSKPVAAASQTAKPAHVGAGLANGAPSVPIQPPPPDPLADLTQEQRYVAELAGKGRIRLAARARVGDQDRAWVQWIDDSNNVIEQLDLTQLRALGYSVSVVTYGVRLSAGKHIMVATAWPWTAPIREKDARLYNMAPDGSGGAAGVATAGSDGGGADRDQVRGGVIEYGPRTQGTFPDNKGYSSSTSTPATTLQM</sequence>
<feature type="transmembrane region" description="Helical" evidence="2">
    <location>
        <begin position="213"/>
        <end position="236"/>
    </location>
</feature>
<dbReference type="InterPro" id="IPR008900">
    <property type="entry name" value="Zot_N"/>
</dbReference>
<keyword evidence="2" id="KW-0812">Transmembrane</keyword>
<dbReference type="Proteomes" id="UP000000420">
    <property type="component" value="Chromosome"/>
</dbReference>
<organism evidence="4 5">
    <name type="scientific">Xanthomonas campestris pv. campestris (strain 8004)</name>
    <dbReference type="NCBI Taxonomy" id="314565"/>
    <lineage>
        <taxon>Bacteria</taxon>
        <taxon>Pseudomonadati</taxon>
        <taxon>Pseudomonadota</taxon>
        <taxon>Gammaproteobacteria</taxon>
        <taxon>Lysobacterales</taxon>
        <taxon>Lysobacteraceae</taxon>
        <taxon>Xanthomonas</taxon>
    </lineage>
</organism>
<evidence type="ECO:0000256" key="2">
    <source>
        <dbReference type="SAM" id="Phobius"/>
    </source>
</evidence>
<dbReference type="RefSeq" id="WP_011269756.1">
    <property type="nucleotide sequence ID" value="NC_007086.1"/>
</dbReference>
<accession>A0A0H2X763</accession>
<evidence type="ECO:0000256" key="1">
    <source>
        <dbReference type="SAM" id="MobiDB-lite"/>
    </source>
</evidence>
<proteinExistence type="predicted"/>
<evidence type="ECO:0000313" key="4">
    <source>
        <dbReference type="EMBL" id="AAY49173.1"/>
    </source>
</evidence>
<keyword evidence="2" id="KW-0472">Membrane</keyword>
<keyword evidence="2" id="KW-1133">Transmembrane helix</keyword>
<dbReference type="KEGG" id="xcb:XC_2117"/>
<dbReference type="InterPro" id="IPR027417">
    <property type="entry name" value="P-loop_NTPase"/>
</dbReference>
<dbReference type="HOGENOM" id="CLU_052170_0_0_6"/>
<dbReference type="AlphaFoldDB" id="A0A0H2X763"/>
<name>A0A0H2X763_XANC8</name>
<evidence type="ECO:0000259" key="3">
    <source>
        <dbReference type="Pfam" id="PF05707"/>
    </source>
</evidence>